<protein>
    <submittedName>
        <fullName evidence="1">Uncharacterized protein</fullName>
    </submittedName>
</protein>
<dbReference type="OrthoDB" id="71244at2"/>
<name>A0A1W1VL19_9DEIO</name>
<reference evidence="1 2" key="1">
    <citation type="submission" date="2017-04" db="EMBL/GenBank/DDBJ databases">
        <authorList>
            <person name="Afonso C.L."/>
            <person name="Miller P.J."/>
            <person name="Scott M.A."/>
            <person name="Spackman E."/>
            <person name="Goraichik I."/>
            <person name="Dimitrov K.M."/>
            <person name="Suarez D.L."/>
            <person name="Swayne D.E."/>
        </authorList>
    </citation>
    <scope>NUCLEOTIDE SEQUENCE [LARGE SCALE GENOMIC DNA]</scope>
    <source>
        <strain evidence="1 2">KR-140</strain>
    </source>
</reference>
<evidence type="ECO:0000313" key="2">
    <source>
        <dbReference type="Proteomes" id="UP000192582"/>
    </source>
</evidence>
<gene>
    <name evidence="1" type="ORF">SAMN00790413_02225</name>
</gene>
<organism evidence="1 2">
    <name type="scientific">Deinococcus hopiensis KR-140</name>
    <dbReference type="NCBI Taxonomy" id="695939"/>
    <lineage>
        <taxon>Bacteria</taxon>
        <taxon>Thermotogati</taxon>
        <taxon>Deinococcota</taxon>
        <taxon>Deinococci</taxon>
        <taxon>Deinococcales</taxon>
        <taxon>Deinococcaceae</taxon>
        <taxon>Deinococcus</taxon>
    </lineage>
</organism>
<dbReference type="Proteomes" id="UP000192582">
    <property type="component" value="Unassembled WGS sequence"/>
</dbReference>
<sequence>MEELTGRIVVGSMSDGSGQDRIALIPGSVTEEDWQALLRAQRGDGQVLLNTEHGQKRYRIADVEGDLPTFYIVSVEGLG</sequence>
<accession>A0A1W1VL19</accession>
<dbReference type="STRING" id="695939.SAMN00790413_02225"/>
<keyword evidence="2" id="KW-1185">Reference proteome</keyword>
<proteinExistence type="predicted"/>
<dbReference type="RefSeq" id="WP_084049531.1">
    <property type="nucleotide sequence ID" value="NZ_FWWU01000009.1"/>
</dbReference>
<dbReference type="EMBL" id="FWWU01000009">
    <property type="protein sequence ID" value="SMB94047.1"/>
    <property type="molecule type" value="Genomic_DNA"/>
</dbReference>
<evidence type="ECO:0000313" key="1">
    <source>
        <dbReference type="EMBL" id="SMB94047.1"/>
    </source>
</evidence>
<dbReference type="AlphaFoldDB" id="A0A1W1VL19"/>